<feature type="transmembrane region" description="Helical" evidence="1">
    <location>
        <begin position="149"/>
        <end position="172"/>
    </location>
</feature>
<gene>
    <name evidence="2" type="ORF">DKG74_11745</name>
</gene>
<feature type="transmembrane region" description="Helical" evidence="1">
    <location>
        <begin position="178"/>
        <end position="195"/>
    </location>
</feature>
<accession>A0A317E8F0</accession>
<protein>
    <submittedName>
        <fullName evidence="2">Uncharacterized protein</fullName>
    </submittedName>
</protein>
<reference evidence="2 3" key="1">
    <citation type="submission" date="2018-05" db="EMBL/GenBank/DDBJ databases">
        <title>Zavarzinia sp. HR-AS.</title>
        <authorList>
            <person name="Lee Y."/>
            <person name="Jeon C.O."/>
        </authorList>
    </citation>
    <scope>NUCLEOTIDE SEQUENCE [LARGE SCALE GENOMIC DNA]</scope>
    <source>
        <strain evidence="2 3">HR-AS</strain>
    </source>
</reference>
<keyword evidence="3" id="KW-1185">Reference proteome</keyword>
<dbReference type="EMBL" id="QGLE01000006">
    <property type="protein sequence ID" value="PWR22540.1"/>
    <property type="molecule type" value="Genomic_DNA"/>
</dbReference>
<organism evidence="2 3">
    <name type="scientific">Zavarzinia aquatilis</name>
    <dbReference type="NCBI Taxonomy" id="2211142"/>
    <lineage>
        <taxon>Bacteria</taxon>
        <taxon>Pseudomonadati</taxon>
        <taxon>Pseudomonadota</taxon>
        <taxon>Alphaproteobacteria</taxon>
        <taxon>Rhodospirillales</taxon>
        <taxon>Zavarziniaceae</taxon>
        <taxon>Zavarzinia</taxon>
    </lineage>
</organism>
<dbReference type="AlphaFoldDB" id="A0A317E8F0"/>
<comment type="caution">
    <text evidence="2">The sequence shown here is derived from an EMBL/GenBank/DDBJ whole genome shotgun (WGS) entry which is preliminary data.</text>
</comment>
<dbReference type="Proteomes" id="UP000245461">
    <property type="component" value="Unassembled WGS sequence"/>
</dbReference>
<sequence>MAEDHPRHSSRSGILEPTRHWSLTGDDLVMTEGSDGARPATRRAIGFALRLLAPFLHQRLLDRWPATVRFRDIRAIRLRFDPTRVDPDRWSCALDGPARTRVVIFSTSYKGLADFEDRGPAFWRFVRALTDRVTQANPAVRLATGLSRLAFAVQMGVAGAAVVLLCALYFMLGGPTGVSGALSLGAIGAVLVLLLRYGWANRPRPGIDEASQERLDRARMEEF</sequence>
<dbReference type="RefSeq" id="WP_109905956.1">
    <property type="nucleotide sequence ID" value="NZ_QGLE01000006.1"/>
</dbReference>
<keyword evidence="1" id="KW-1133">Transmembrane helix</keyword>
<evidence type="ECO:0000256" key="1">
    <source>
        <dbReference type="SAM" id="Phobius"/>
    </source>
</evidence>
<keyword evidence="1" id="KW-0472">Membrane</keyword>
<name>A0A317E8F0_9PROT</name>
<dbReference type="OrthoDB" id="8456481at2"/>
<keyword evidence="1" id="KW-0812">Transmembrane</keyword>
<proteinExistence type="predicted"/>
<evidence type="ECO:0000313" key="2">
    <source>
        <dbReference type="EMBL" id="PWR22540.1"/>
    </source>
</evidence>
<evidence type="ECO:0000313" key="3">
    <source>
        <dbReference type="Proteomes" id="UP000245461"/>
    </source>
</evidence>